<reference evidence="2" key="1">
    <citation type="submission" date="2022-10" db="EMBL/GenBank/DDBJ databases">
        <authorList>
            <person name="Yu W.X."/>
        </authorList>
    </citation>
    <scope>NUCLEOTIDE SEQUENCE</scope>
    <source>
        <strain evidence="2">D04</strain>
    </source>
</reference>
<feature type="transmembrane region" description="Helical" evidence="1">
    <location>
        <begin position="48"/>
        <end position="76"/>
    </location>
</feature>
<evidence type="ECO:0000256" key="1">
    <source>
        <dbReference type="SAM" id="Phobius"/>
    </source>
</evidence>
<feature type="transmembrane region" description="Helical" evidence="1">
    <location>
        <begin position="119"/>
        <end position="135"/>
    </location>
</feature>
<sequence>MRLKIKILDYVMIIISVITIIGLLIYFIAALTPNGEYGTKNYDPFHDYYTNIGIVCLMVLRLILFLSIFIIGIIWVRKKEISIRVINIILVAVISLAIMDWFELWYGSTFYYGEVRDKQGLGFPIFSLLLMLYGLNKIRLPKNMYRTGLMIGMILIYFWFYNLVKEPWILDGFYIPGTTIKIF</sequence>
<feature type="transmembrane region" description="Helical" evidence="1">
    <location>
        <begin position="7"/>
        <end position="28"/>
    </location>
</feature>
<comment type="caution">
    <text evidence="2">The sequence shown here is derived from an EMBL/GenBank/DDBJ whole genome shotgun (WGS) entry which is preliminary data.</text>
</comment>
<protein>
    <submittedName>
        <fullName evidence="2">Uncharacterized protein</fullName>
    </submittedName>
</protein>
<proteinExistence type="predicted"/>
<dbReference type="EMBL" id="JAPDPI010000091">
    <property type="protein sequence ID" value="MCW3808081.1"/>
    <property type="molecule type" value="Genomic_DNA"/>
</dbReference>
<feature type="transmembrane region" description="Helical" evidence="1">
    <location>
        <begin position="88"/>
        <end position="107"/>
    </location>
</feature>
<feature type="transmembrane region" description="Helical" evidence="1">
    <location>
        <begin position="147"/>
        <end position="164"/>
    </location>
</feature>
<keyword evidence="1" id="KW-0812">Transmembrane</keyword>
<gene>
    <name evidence="2" type="ORF">OM074_20835</name>
</gene>
<dbReference type="AlphaFoldDB" id="A0AAE3MII4"/>
<dbReference type="RefSeq" id="WP_301202633.1">
    <property type="nucleotide sequence ID" value="NZ_JAPDPI010000091.1"/>
</dbReference>
<evidence type="ECO:0000313" key="3">
    <source>
        <dbReference type="Proteomes" id="UP001207408"/>
    </source>
</evidence>
<keyword evidence="3" id="KW-1185">Reference proteome</keyword>
<keyword evidence="1" id="KW-1133">Transmembrane helix</keyword>
<keyword evidence="1" id="KW-0472">Membrane</keyword>
<evidence type="ECO:0000313" key="2">
    <source>
        <dbReference type="EMBL" id="MCW3808081.1"/>
    </source>
</evidence>
<accession>A0AAE3MII4</accession>
<dbReference type="Proteomes" id="UP001207408">
    <property type="component" value="Unassembled WGS sequence"/>
</dbReference>
<name>A0AAE3MII4_9BACT</name>
<organism evidence="2 3">
    <name type="scientific">Plebeiibacterium marinum</name>
    <dbReference type="NCBI Taxonomy" id="2992111"/>
    <lineage>
        <taxon>Bacteria</taxon>
        <taxon>Pseudomonadati</taxon>
        <taxon>Bacteroidota</taxon>
        <taxon>Bacteroidia</taxon>
        <taxon>Marinilabiliales</taxon>
        <taxon>Marinilabiliaceae</taxon>
        <taxon>Plebeiibacterium</taxon>
    </lineage>
</organism>